<comment type="caution">
    <text evidence="11">The sequence shown here is derived from an EMBL/GenBank/DDBJ whole genome shotgun (WGS) entry which is preliminary data.</text>
</comment>
<proteinExistence type="inferred from homology"/>
<evidence type="ECO:0000256" key="8">
    <source>
        <dbReference type="ARBA" id="ARBA00023002"/>
    </source>
</evidence>
<feature type="non-terminal residue" evidence="11">
    <location>
        <position position="279"/>
    </location>
</feature>
<dbReference type="OrthoDB" id="74360at2759"/>
<accession>A0A3E2H7C4</accession>
<comment type="pathway">
    <text evidence="2">Siderophore biosynthesis.</text>
</comment>
<keyword evidence="5" id="KW-0285">Flavoprotein</keyword>
<protein>
    <recommendedName>
        <fullName evidence="4">L-ornithine N(5)-monooxygenase [NAD(P)H]</fullName>
        <ecNumber evidence="4">1.14.13.196</ecNumber>
    </recommendedName>
</protein>
<evidence type="ECO:0000256" key="10">
    <source>
        <dbReference type="ARBA" id="ARBA00049248"/>
    </source>
</evidence>
<dbReference type="EMBL" id="NCSJ02000134">
    <property type="protein sequence ID" value="RFU29280.1"/>
    <property type="molecule type" value="Genomic_DNA"/>
</dbReference>
<dbReference type="PANTHER" id="PTHR43539">
    <property type="entry name" value="FLAVIN-BINDING MONOOXYGENASE-LIKE PROTEIN (AFU_ORTHOLOGUE AFUA_4G09220)"/>
    <property type="match status" value="1"/>
</dbReference>
<evidence type="ECO:0000256" key="7">
    <source>
        <dbReference type="ARBA" id="ARBA00022857"/>
    </source>
</evidence>
<dbReference type="InterPro" id="IPR036188">
    <property type="entry name" value="FAD/NAD-bd_sf"/>
</dbReference>
<dbReference type="InterPro" id="IPR025700">
    <property type="entry name" value="Lys/Orn_oxygenase"/>
</dbReference>
<dbReference type="PANTHER" id="PTHR43539:SF68">
    <property type="entry name" value="FLAVIN-BINDING MONOOXYGENASE-LIKE PROTEIN (AFU_ORTHOLOGUE AFUA_4G09220)"/>
    <property type="match status" value="1"/>
</dbReference>
<evidence type="ECO:0000256" key="9">
    <source>
        <dbReference type="ARBA" id="ARBA00047598"/>
    </source>
</evidence>
<evidence type="ECO:0000313" key="11">
    <source>
        <dbReference type="EMBL" id="RFU29280.1"/>
    </source>
</evidence>
<sequence length="279" mass="30872">MRSLVTLHPKHIIQATGHSGEKSFPSYIPGISEFKGDRLCHSSEFLGARSDGKGKRAVVVGSCNSAHDIAQDFYEKGYDVTMVQRSSTYLPVEDADLVNYGTPLPVLKLIGVDIAAEIARRDANLQKSLAAVGFKTDQAPDDSGFSMKYYQRGGGYYIDVGCSQLIADKKIHIIQGTQISAIKDHSVVFADGREAEADEIIFATGYQNMRSTTRKIFGDEIAESVDDVWGLDEEGELRGMWRPTRHPRFWFMGGNLALARYYSLLLALQIKAIELGLKK</sequence>
<comment type="cofactor">
    <cofactor evidence="1">
        <name>FAD</name>
        <dbReference type="ChEBI" id="CHEBI:57692"/>
    </cofactor>
</comment>
<dbReference type="GO" id="GO:0050660">
    <property type="term" value="F:flavin adenine dinucleotide binding"/>
    <property type="evidence" value="ECO:0007669"/>
    <property type="project" value="TreeGrafter"/>
</dbReference>
<dbReference type="OMA" id="EADEIVW"/>
<keyword evidence="8" id="KW-0560">Oxidoreductase</keyword>
<dbReference type="Gene3D" id="3.50.50.60">
    <property type="entry name" value="FAD/NAD(P)-binding domain"/>
    <property type="match status" value="1"/>
</dbReference>
<evidence type="ECO:0000256" key="1">
    <source>
        <dbReference type="ARBA" id="ARBA00001974"/>
    </source>
</evidence>
<reference evidence="11 12" key="1">
    <citation type="submission" date="2018-05" db="EMBL/GenBank/DDBJ databases">
        <title>Draft genome sequence of Scytalidium lignicola DSM 105466, a ubiquitous saprotrophic fungus.</title>
        <authorList>
            <person name="Buettner E."/>
            <person name="Gebauer A.M."/>
            <person name="Hofrichter M."/>
            <person name="Liers C."/>
            <person name="Kellner H."/>
        </authorList>
    </citation>
    <scope>NUCLEOTIDE SEQUENCE [LARGE SCALE GENOMIC DNA]</scope>
    <source>
        <strain evidence="11 12">DSM 105466</strain>
    </source>
</reference>
<keyword evidence="12" id="KW-1185">Reference proteome</keyword>
<evidence type="ECO:0000313" key="12">
    <source>
        <dbReference type="Proteomes" id="UP000258309"/>
    </source>
</evidence>
<comment type="similarity">
    <text evidence="3">Belongs to the lysine N(6)-hydroxylase/L-ornithine N(5)-oxygenase family.</text>
</comment>
<comment type="catalytic activity">
    <reaction evidence="9">
        <text>L-ornithine + NADPH + O2 = N(5)-hydroxy-L-ornithine + NADP(+) + H2O</text>
        <dbReference type="Rhea" id="RHEA:41508"/>
        <dbReference type="ChEBI" id="CHEBI:15377"/>
        <dbReference type="ChEBI" id="CHEBI:15379"/>
        <dbReference type="ChEBI" id="CHEBI:46911"/>
        <dbReference type="ChEBI" id="CHEBI:57783"/>
        <dbReference type="ChEBI" id="CHEBI:58349"/>
        <dbReference type="ChEBI" id="CHEBI:78275"/>
        <dbReference type="EC" id="1.14.13.196"/>
    </reaction>
</comment>
<dbReference type="InterPro" id="IPR050982">
    <property type="entry name" value="Auxin_biosynth/cation_transpt"/>
</dbReference>
<dbReference type="Proteomes" id="UP000258309">
    <property type="component" value="Unassembled WGS sequence"/>
</dbReference>
<evidence type="ECO:0000256" key="4">
    <source>
        <dbReference type="ARBA" id="ARBA00012881"/>
    </source>
</evidence>
<name>A0A3E2H7C4_SCYLI</name>
<evidence type="ECO:0000256" key="6">
    <source>
        <dbReference type="ARBA" id="ARBA00022827"/>
    </source>
</evidence>
<evidence type="ECO:0000256" key="2">
    <source>
        <dbReference type="ARBA" id="ARBA00004924"/>
    </source>
</evidence>
<dbReference type="EC" id="1.14.13.196" evidence="4"/>
<comment type="catalytic activity">
    <reaction evidence="10">
        <text>L-ornithine + NADH + O2 = N(5)-hydroxy-L-ornithine + NAD(+) + H2O</text>
        <dbReference type="Rhea" id="RHEA:41512"/>
        <dbReference type="ChEBI" id="CHEBI:15377"/>
        <dbReference type="ChEBI" id="CHEBI:15379"/>
        <dbReference type="ChEBI" id="CHEBI:46911"/>
        <dbReference type="ChEBI" id="CHEBI:57540"/>
        <dbReference type="ChEBI" id="CHEBI:57945"/>
        <dbReference type="ChEBI" id="CHEBI:78275"/>
        <dbReference type="EC" id="1.14.13.196"/>
    </reaction>
</comment>
<keyword evidence="6" id="KW-0274">FAD</keyword>
<dbReference type="AlphaFoldDB" id="A0A3E2H7C4"/>
<dbReference type="SUPFAM" id="SSF51905">
    <property type="entry name" value="FAD/NAD(P)-binding domain"/>
    <property type="match status" value="1"/>
</dbReference>
<organism evidence="11 12">
    <name type="scientific">Scytalidium lignicola</name>
    <name type="common">Hyphomycete</name>
    <dbReference type="NCBI Taxonomy" id="5539"/>
    <lineage>
        <taxon>Eukaryota</taxon>
        <taxon>Fungi</taxon>
        <taxon>Dikarya</taxon>
        <taxon>Ascomycota</taxon>
        <taxon>Pezizomycotina</taxon>
        <taxon>Leotiomycetes</taxon>
        <taxon>Leotiomycetes incertae sedis</taxon>
        <taxon>Scytalidium</taxon>
    </lineage>
</organism>
<keyword evidence="7" id="KW-0521">NADP</keyword>
<dbReference type="Pfam" id="PF13434">
    <property type="entry name" value="Lys_Orn_oxgnase"/>
    <property type="match status" value="1"/>
</dbReference>
<evidence type="ECO:0000256" key="3">
    <source>
        <dbReference type="ARBA" id="ARBA00007588"/>
    </source>
</evidence>
<feature type="non-terminal residue" evidence="11">
    <location>
        <position position="1"/>
    </location>
</feature>
<gene>
    <name evidence="11" type="ORF">B7463_g7071</name>
</gene>
<dbReference type="GO" id="GO:0004497">
    <property type="term" value="F:monooxygenase activity"/>
    <property type="evidence" value="ECO:0007669"/>
    <property type="project" value="TreeGrafter"/>
</dbReference>
<evidence type="ECO:0000256" key="5">
    <source>
        <dbReference type="ARBA" id="ARBA00022630"/>
    </source>
</evidence>